<feature type="transmembrane region" description="Helical" evidence="1">
    <location>
        <begin position="214"/>
        <end position="233"/>
    </location>
</feature>
<feature type="transmembrane region" description="Helical" evidence="1">
    <location>
        <begin position="148"/>
        <end position="167"/>
    </location>
</feature>
<feature type="transmembrane region" description="Helical" evidence="1">
    <location>
        <begin position="187"/>
        <end position="207"/>
    </location>
</feature>
<evidence type="ECO:0000256" key="1">
    <source>
        <dbReference type="SAM" id="Phobius"/>
    </source>
</evidence>
<sequence>MSARLPIVPRLSLATLATLALGALGGGLFFVLGLPLPWMLGAILVVFVAVMAGAPLEGPDNLRPFVIPVIGVMLGSGFDTDTFGNLLHWGLSLLGLTAYIGIAALLVVPLYMKVGRLDPYTAFFSAMPGGINEMMVIGEAMGGDAKRIILAHAARIVLSISIIAFWFRVVLGYEVSGIITNSDPTAALTWASAGILLICAVAGSWFGTLLRLPAPGLLGPLMFSAVAHMVGITHSSPPVALIIAAQIIMGATMGCRFRGASGRLVAQTVALSFGGTTIMLAVTLAAALAFHTAFGQTTEQVILAYAPGGLTEMSLVALAMEADVAYISIHHLVRIVILIAIAPTLLTRIAKRLAY</sequence>
<keyword evidence="1" id="KW-0812">Transmembrane</keyword>
<feature type="transmembrane region" description="Helical" evidence="1">
    <location>
        <begin position="35"/>
        <end position="54"/>
    </location>
</feature>
<keyword evidence="1" id="KW-1133">Transmembrane helix</keyword>
<dbReference type="RefSeq" id="WP_344846210.1">
    <property type="nucleotide sequence ID" value="NZ_BAABDF010000007.1"/>
</dbReference>
<dbReference type="NCBIfam" id="TIGR03082">
    <property type="entry name" value="Gneg_AbrB_dup"/>
    <property type="match status" value="2"/>
</dbReference>
<feature type="transmembrane region" description="Helical" evidence="1">
    <location>
        <begin position="239"/>
        <end position="257"/>
    </location>
</feature>
<feature type="transmembrane region" description="Helical" evidence="1">
    <location>
        <begin position="332"/>
        <end position="350"/>
    </location>
</feature>
<organism evidence="2 3">
    <name type="scientific">Celeribacter arenosi</name>
    <dbReference type="NCBI Taxonomy" id="792649"/>
    <lineage>
        <taxon>Bacteria</taxon>
        <taxon>Pseudomonadati</taxon>
        <taxon>Pseudomonadota</taxon>
        <taxon>Alphaproteobacteria</taxon>
        <taxon>Rhodobacterales</taxon>
        <taxon>Roseobacteraceae</taxon>
        <taxon>Celeribacter</taxon>
    </lineage>
</organism>
<dbReference type="PIRSF" id="PIRSF038991">
    <property type="entry name" value="Protein_AbrB"/>
    <property type="match status" value="1"/>
</dbReference>
<dbReference type="InterPro" id="IPR017516">
    <property type="entry name" value="AbrB_dup"/>
</dbReference>
<dbReference type="Pfam" id="PF05145">
    <property type="entry name" value="AbrB"/>
    <property type="match status" value="1"/>
</dbReference>
<dbReference type="PANTHER" id="PTHR38457">
    <property type="entry name" value="REGULATOR ABRB-RELATED"/>
    <property type="match status" value="1"/>
</dbReference>
<comment type="caution">
    <text evidence="2">The sequence shown here is derived from an EMBL/GenBank/DDBJ whole genome shotgun (WGS) entry which is preliminary data.</text>
</comment>
<keyword evidence="1" id="KW-0472">Membrane</keyword>
<dbReference type="Proteomes" id="UP001399917">
    <property type="component" value="Unassembled WGS sequence"/>
</dbReference>
<feature type="transmembrane region" description="Helical" evidence="1">
    <location>
        <begin position="90"/>
        <end position="111"/>
    </location>
</feature>
<reference evidence="3" key="1">
    <citation type="journal article" date="2019" name="Int. J. Syst. Evol. Microbiol.">
        <title>The Global Catalogue of Microorganisms (GCM) 10K type strain sequencing project: providing services to taxonomists for standard genome sequencing and annotation.</title>
        <authorList>
            <consortium name="The Broad Institute Genomics Platform"/>
            <consortium name="The Broad Institute Genome Sequencing Center for Infectious Disease"/>
            <person name="Wu L."/>
            <person name="Ma J."/>
        </authorList>
    </citation>
    <scope>NUCLEOTIDE SEQUENCE [LARGE SCALE GENOMIC DNA]</scope>
    <source>
        <strain evidence="3">JCM 17190</strain>
    </source>
</reference>
<keyword evidence="3" id="KW-1185">Reference proteome</keyword>
<protein>
    <submittedName>
        <fullName evidence="2">AbrB family transcriptional regulator</fullName>
    </submittedName>
</protein>
<dbReference type="PANTHER" id="PTHR38457:SF1">
    <property type="entry name" value="REGULATOR ABRB-RELATED"/>
    <property type="match status" value="1"/>
</dbReference>
<evidence type="ECO:0000313" key="2">
    <source>
        <dbReference type="EMBL" id="GAA3866899.1"/>
    </source>
</evidence>
<name>A0ABP7K626_9RHOB</name>
<feature type="transmembrane region" description="Helical" evidence="1">
    <location>
        <begin position="269"/>
        <end position="290"/>
    </location>
</feature>
<accession>A0ABP7K626</accession>
<dbReference type="InterPro" id="IPR007820">
    <property type="entry name" value="AbrB_fam"/>
</dbReference>
<gene>
    <name evidence="2" type="ORF">GCM10022404_16310</name>
</gene>
<evidence type="ECO:0000313" key="3">
    <source>
        <dbReference type="Proteomes" id="UP001399917"/>
    </source>
</evidence>
<proteinExistence type="predicted"/>
<dbReference type="EMBL" id="BAABDF010000007">
    <property type="protein sequence ID" value="GAA3866899.1"/>
    <property type="molecule type" value="Genomic_DNA"/>
</dbReference>